<dbReference type="PANTHER" id="PTHR47074">
    <property type="entry name" value="BNAC02G40300D PROTEIN"/>
    <property type="match status" value="1"/>
</dbReference>
<organism evidence="3 4">
    <name type="scientific">Dipteronia dyeriana</name>
    <dbReference type="NCBI Taxonomy" id="168575"/>
    <lineage>
        <taxon>Eukaryota</taxon>
        <taxon>Viridiplantae</taxon>
        <taxon>Streptophyta</taxon>
        <taxon>Embryophyta</taxon>
        <taxon>Tracheophyta</taxon>
        <taxon>Spermatophyta</taxon>
        <taxon>Magnoliopsida</taxon>
        <taxon>eudicotyledons</taxon>
        <taxon>Gunneridae</taxon>
        <taxon>Pentapetalae</taxon>
        <taxon>rosids</taxon>
        <taxon>malvids</taxon>
        <taxon>Sapindales</taxon>
        <taxon>Sapindaceae</taxon>
        <taxon>Hippocastanoideae</taxon>
        <taxon>Acereae</taxon>
        <taxon>Dipteronia</taxon>
    </lineage>
</organism>
<dbReference type="Gene3D" id="3.30.420.10">
    <property type="entry name" value="Ribonuclease H-like superfamily/Ribonuclease H"/>
    <property type="match status" value="1"/>
</dbReference>
<dbReference type="InterPro" id="IPR002156">
    <property type="entry name" value="RNaseH_domain"/>
</dbReference>
<name>A0AAD9X4H1_9ROSI</name>
<dbReference type="EMBL" id="JANJYI010000004">
    <property type="protein sequence ID" value="KAK2652507.1"/>
    <property type="molecule type" value="Genomic_DNA"/>
</dbReference>
<gene>
    <name evidence="2" type="ORF">Ddye_012334</name>
    <name evidence="3" type="ORF">Ddye_012363</name>
</gene>
<dbReference type="InterPro" id="IPR052929">
    <property type="entry name" value="RNase_H-like_EbsB-rel"/>
</dbReference>
<accession>A0AAD9X4H1</accession>
<sequence length="112" mass="11895">MASCAQVSLVNFSPLSEALAILRGPGFAIDSGLWPCVVESDSQTVVSMINSGSAPLSDIGLIIEDILDLLKGPLICSVNFISRKANLAAHCLAKHGVVSDLIVFGWRMFHQV</sequence>
<reference evidence="3" key="1">
    <citation type="journal article" date="2023" name="Plant J.">
        <title>Genome sequences and population genomics provide insights into the demographic history, inbreeding, and mutation load of two 'living fossil' tree species of Dipteronia.</title>
        <authorList>
            <person name="Feng Y."/>
            <person name="Comes H.P."/>
            <person name="Chen J."/>
            <person name="Zhu S."/>
            <person name="Lu R."/>
            <person name="Zhang X."/>
            <person name="Li P."/>
            <person name="Qiu J."/>
            <person name="Olsen K.M."/>
            <person name="Qiu Y."/>
        </authorList>
    </citation>
    <scope>NUCLEOTIDE SEQUENCE</scope>
    <source>
        <strain evidence="3">KIB01</strain>
    </source>
</reference>
<evidence type="ECO:0000313" key="3">
    <source>
        <dbReference type="EMBL" id="KAK2652507.1"/>
    </source>
</evidence>
<dbReference type="Pfam" id="PF13456">
    <property type="entry name" value="RVT_3"/>
    <property type="match status" value="1"/>
</dbReference>
<dbReference type="AlphaFoldDB" id="A0AAD9X4H1"/>
<dbReference type="EMBL" id="JANJYI010000004">
    <property type="protein sequence ID" value="KAK2652478.1"/>
    <property type="molecule type" value="Genomic_DNA"/>
</dbReference>
<keyword evidence="4" id="KW-1185">Reference proteome</keyword>
<dbReference type="Proteomes" id="UP001280121">
    <property type="component" value="Unassembled WGS sequence"/>
</dbReference>
<dbReference type="GO" id="GO:0004523">
    <property type="term" value="F:RNA-DNA hybrid ribonuclease activity"/>
    <property type="evidence" value="ECO:0007669"/>
    <property type="project" value="InterPro"/>
</dbReference>
<dbReference type="PANTHER" id="PTHR47074:SF79">
    <property type="entry name" value="PUTATIVE-RELATED"/>
    <property type="match status" value="1"/>
</dbReference>
<dbReference type="InterPro" id="IPR036397">
    <property type="entry name" value="RNaseH_sf"/>
</dbReference>
<protein>
    <recommendedName>
        <fullName evidence="1">RNase H type-1 domain-containing protein</fullName>
    </recommendedName>
</protein>
<dbReference type="CDD" id="cd06222">
    <property type="entry name" value="RNase_H_like"/>
    <property type="match status" value="1"/>
</dbReference>
<dbReference type="GO" id="GO:0003676">
    <property type="term" value="F:nucleic acid binding"/>
    <property type="evidence" value="ECO:0007669"/>
    <property type="project" value="InterPro"/>
</dbReference>
<evidence type="ECO:0000313" key="2">
    <source>
        <dbReference type="EMBL" id="KAK2652478.1"/>
    </source>
</evidence>
<dbReference type="InterPro" id="IPR044730">
    <property type="entry name" value="RNase_H-like_dom_plant"/>
</dbReference>
<evidence type="ECO:0000313" key="4">
    <source>
        <dbReference type="Proteomes" id="UP001280121"/>
    </source>
</evidence>
<feature type="domain" description="RNase H type-1" evidence="1">
    <location>
        <begin position="11"/>
        <end position="95"/>
    </location>
</feature>
<comment type="caution">
    <text evidence="3">The sequence shown here is derived from an EMBL/GenBank/DDBJ whole genome shotgun (WGS) entry which is preliminary data.</text>
</comment>
<proteinExistence type="predicted"/>
<evidence type="ECO:0000259" key="1">
    <source>
        <dbReference type="Pfam" id="PF13456"/>
    </source>
</evidence>